<sequence length="40" mass="4899">MEERRQSKLDFCKVVNDCRLIRGDKWAYLRGDKVCMQMYI</sequence>
<name>A0A9K3HZ71_HELAN</name>
<organism evidence="1 2">
    <name type="scientific">Helianthus annuus</name>
    <name type="common">Common sunflower</name>
    <dbReference type="NCBI Taxonomy" id="4232"/>
    <lineage>
        <taxon>Eukaryota</taxon>
        <taxon>Viridiplantae</taxon>
        <taxon>Streptophyta</taxon>
        <taxon>Embryophyta</taxon>
        <taxon>Tracheophyta</taxon>
        <taxon>Spermatophyta</taxon>
        <taxon>Magnoliopsida</taxon>
        <taxon>eudicotyledons</taxon>
        <taxon>Gunneridae</taxon>
        <taxon>Pentapetalae</taxon>
        <taxon>asterids</taxon>
        <taxon>campanulids</taxon>
        <taxon>Asterales</taxon>
        <taxon>Asteraceae</taxon>
        <taxon>Asteroideae</taxon>
        <taxon>Heliantheae alliance</taxon>
        <taxon>Heliantheae</taxon>
        <taxon>Helianthus</taxon>
    </lineage>
</organism>
<evidence type="ECO:0000313" key="2">
    <source>
        <dbReference type="Proteomes" id="UP000215914"/>
    </source>
</evidence>
<gene>
    <name evidence="1" type="ORF">HanXRQr2_Chr10g0452711</name>
</gene>
<keyword evidence="2" id="KW-1185">Reference proteome</keyword>
<protein>
    <submittedName>
        <fullName evidence="1">Uncharacterized protein</fullName>
    </submittedName>
</protein>
<dbReference type="Gramene" id="mRNA:HanXRQr2_Chr10g0452711">
    <property type="protein sequence ID" value="mRNA:HanXRQr2_Chr10g0452711"/>
    <property type="gene ID" value="HanXRQr2_Chr10g0452711"/>
</dbReference>
<dbReference type="EMBL" id="MNCJ02000325">
    <property type="protein sequence ID" value="KAF5787434.1"/>
    <property type="molecule type" value="Genomic_DNA"/>
</dbReference>
<evidence type="ECO:0000313" key="1">
    <source>
        <dbReference type="EMBL" id="KAF5787434.1"/>
    </source>
</evidence>
<dbReference type="Proteomes" id="UP000215914">
    <property type="component" value="Unassembled WGS sequence"/>
</dbReference>
<reference evidence="1" key="1">
    <citation type="journal article" date="2017" name="Nature">
        <title>The sunflower genome provides insights into oil metabolism, flowering and Asterid evolution.</title>
        <authorList>
            <person name="Badouin H."/>
            <person name="Gouzy J."/>
            <person name="Grassa C.J."/>
            <person name="Murat F."/>
            <person name="Staton S.E."/>
            <person name="Cottret L."/>
            <person name="Lelandais-Briere C."/>
            <person name="Owens G.L."/>
            <person name="Carrere S."/>
            <person name="Mayjonade B."/>
            <person name="Legrand L."/>
            <person name="Gill N."/>
            <person name="Kane N.C."/>
            <person name="Bowers J.E."/>
            <person name="Hubner S."/>
            <person name="Bellec A."/>
            <person name="Berard A."/>
            <person name="Berges H."/>
            <person name="Blanchet N."/>
            <person name="Boniface M.C."/>
            <person name="Brunel D."/>
            <person name="Catrice O."/>
            <person name="Chaidir N."/>
            <person name="Claudel C."/>
            <person name="Donnadieu C."/>
            <person name="Faraut T."/>
            <person name="Fievet G."/>
            <person name="Helmstetter N."/>
            <person name="King M."/>
            <person name="Knapp S.J."/>
            <person name="Lai Z."/>
            <person name="Le Paslier M.C."/>
            <person name="Lippi Y."/>
            <person name="Lorenzon L."/>
            <person name="Mandel J.R."/>
            <person name="Marage G."/>
            <person name="Marchand G."/>
            <person name="Marquand E."/>
            <person name="Bret-Mestries E."/>
            <person name="Morien E."/>
            <person name="Nambeesan S."/>
            <person name="Nguyen T."/>
            <person name="Pegot-Espagnet P."/>
            <person name="Pouilly N."/>
            <person name="Raftis F."/>
            <person name="Sallet E."/>
            <person name="Schiex T."/>
            <person name="Thomas J."/>
            <person name="Vandecasteele C."/>
            <person name="Vares D."/>
            <person name="Vear F."/>
            <person name="Vautrin S."/>
            <person name="Crespi M."/>
            <person name="Mangin B."/>
            <person name="Burke J.M."/>
            <person name="Salse J."/>
            <person name="Munos S."/>
            <person name="Vincourt P."/>
            <person name="Rieseberg L.H."/>
            <person name="Langlade N.B."/>
        </authorList>
    </citation>
    <scope>NUCLEOTIDE SEQUENCE</scope>
    <source>
        <tissue evidence="1">Leaves</tissue>
    </source>
</reference>
<proteinExistence type="predicted"/>
<comment type="caution">
    <text evidence="1">The sequence shown here is derived from an EMBL/GenBank/DDBJ whole genome shotgun (WGS) entry which is preliminary data.</text>
</comment>
<accession>A0A9K3HZ71</accession>
<dbReference type="AlphaFoldDB" id="A0A9K3HZ71"/>
<reference evidence="1" key="2">
    <citation type="submission" date="2020-06" db="EMBL/GenBank/DDBJ databases">
        <title>Helianthus annuus Genome sequencing and assembly Release 2.</title>
        <authorList>
            <person name="Gouzy J."/>
            <person name="Langlade N."/>
            <person name="Munos S."/>
        </authorList>
    </citation>
    <scope>NUCLEOTIDE SEQUENCE</scope>
    <source>
        <tissue evidence="1">Leaves</tissue>
    </source>
</reference>